<sequence length="212" mass="23926">TTARSISALEQPYTTRLLATPPWLFGGFSTMIVDGRSSQPRLHQRSAWAVNQHGEGLVPRVVQLAWLARGQGFETRGRENSGSRCEIYYFSEERMGRPGKVFCAIVISKARREGFGYLPRYWEIPTKALAFYSKSLEAPMRILRPICLSFFDEKFTTAIHTKNLTFEESSRLAKGWARVDRMTSRQVEVALALANSKVEVALALTYLPRGCG</sequence>
<dbReference type="Proteomes" id="UP000325081">
    <property type="component" value="Unassembled WGS sequence"/>
</dbReference>
<reference evidence="2" key="1">
    <citation type="journal article" date="2019" name="Curr. Biol.">
        <title>Genome Sequence of Striga asiatica Provides Insight into the Evolution of Plant Parasitism.</title>
        <authorList>
            <person name="Yoshida S."/>
            <person name="Kim S."/>
            <person name="Wafula E.K."/>
            <person name="Tanskanen J."/>
            <person name="Kim Y.M."/>
            <person name="Honaas L."/>
            <person name="Yang Z."/>
            <person name="Spallek T."/>
            <person name="Conn C.E."/>
            <person name="Ichihashi Y."/>
            <person name="Cheong K."/>
            <person name="Cui S."/>
            <person name="Der J.P."/>
            <person name="Gundlach H."/>
            <person name="Jiao Y."/>
            <person name="Hori C."/>
            <person name="Ishida J.K."/>
            <person name="Kasahara H."/>
            <person name="Kiba T."/>
            <person name="Kim M.S."/>
            <person name="Koo N."/>
            <person name="Laohavisit A."/>
            <person name="Lee Y.H."/>
            <person name="Lumba S."/>
            <person name="McCourt P."/>
            <person name="Mortimer J.C."/>
            <person name="Mutuku J.M."/>
            <person name="Nomura T."/>
            <person name="Sasaki-Sekimoto Y."/>
            <person name="Seto Y."/>
            <person name="Wang Y."/>
            <person name="Wakatake T."/>
            <person name="Sakakibara H."/>
            <person name="Demura T."/>
            <person name="Yamaguchi S."/>
            <person name="Yoneyama K."/>
            <person name="Manabe R.I."/>
            <person name="Nelson D.C."/>
            <person name="Schulman A.H."/>
            <person name="Timko M.P."/>
            <person name="dePamphilis C.W."/>
            <person name="Choi D."/>
            <person name="Shirasu K."/>
        </authorList>
    </citation>
    <scope>NUCLEOTIDE SEQUENCE [LARGE SCALE GENOMIC DNA]</scope>
    <source>
        <strain evidence="2">cv. UVA1</strain>
    </source>
</reference>
<gene>
    <name evidence="1" type="ORF">STAS_20959</name>
</gene>
<accession>A0A5A7QHZ5</accession>
<evidence type="ECO:0000313" key="1">
    <source>
        <dbReference type="EMBL" id="GER44077.1"/>
    </source>
</evidence>
<comment type="caution">
    <text evidence="1">The sequence shown here is derived from an EMBL/GenBank/DDBJ whole genome shotgun (WGS) entry which is preliminary data.</text>
</comment>
<keyword evidence="2" id="KW-1185">Reference proteome</keyword>
<dbReference type="EMBL" id="BKCP01006848">
    <property type="protein sequence ID" value="GER44077.1"/>
    <property type="molecule type" value="Genomic_DNA"/>
</dbReference>
<name>A0A5A7QHZ5_STRAF</name>
<protein>
    <submittedName>
        <fullName evidence="1">Perilipin-5</fullName>
    </submittedName>
</protein>
<proteinExistence type="predicted"/>
<evidence type="ECO:0000313" key="2">
    <source>
        <dbReference type="Proteomes" id="UP000325081"/>
    </source>
</evidence>
<dbReference type="AlphaFoldDB" id="A0A5A7QHZ5"/>
<organism evidence="1 2">
    <name type="scientific">Striga asiatica</name>
    <name type="common">Asiatic witchweed</name>
    <name type="synonym">Buchnera asiatica</name>
    <dbReference type="NCBI Taxonomy" id="4170"/>
    <lineage>
        <taxon>Eukaryota</taxon>
        <taxon>Viridiplantae</taxon>
        <taxon>Streptophyta</taxon>
        <taxon>Embryophyta</taxon>
        <taxon>Tracheophyta</taxon>
        <taxon>Spermatophyta</taxon>
        <taxon>Magnoliopsida</taxon>
        <taxon>eudicotyledons</taxon>
        <taxon>Gunneridae</taxon>
        <taxon>Pentapetalae</taxon>
        <taxon>asterids</taxon>
        <taxon>lamiids</taxon>
        <taxon>Lamiales</taxon>
        <taxon>Orobanchaceae</taxon>
        <taxon>Buchnereae</taxon>
        <taxon>Striga</taxon>
    </lineage>
</organism>
<feature type="non-terminal residue" evidence="1">
    <location>
        <position position="1"/>
    </location>
</feature>